<reference evidence="1 2" key="1">
    <citation type="submission" date="2017-08" db="EMBL/GenBank/DDBJ databases">
        <title>Acidophilic green algal genome provides insights into adaptation to an acidic environment.</title>
        <authorList>
            <person name="Hirooka S."/>
            <person name="Hirose Y."/>
            <person name="Kanesaki Y."/>
            <person name="Higuchi S."/>
            <person name="Fujiwara T."/>
            <person name="Onuma R."/>
            <person name="Era A."/>
            <person name="Ohbayashi R."/>
            <person name="Uzuka A."/>
            <person name="Nozaki H."/>
            <person name="Yoshikawa H."/>
            <person name="Miyagishima S.Y."/>
        </authorList>
    </citation>
    <scope>NUCLEOTIDE SEQUENCE [LARGE SCALE GENOMIC DNA]</scope>
    <source>
        <strain evidence="1 2">NIES-2499</strain>
    </source>
</reference>
<accession>A0A250X7X1</accession>
<dbReference type="Proteomes" id="UP000232323">
    <property type="component" value="Unassembled WGS sequence"/>
</dbReference>
<comment type="caution">
    <text evidence="1">The sequence shown here is derived from an EMBL/GenBank/DDBJ whole genome shotgun (WGS) entry which is preliminary data.</text>
</comment>
<sequence length="123" mass="14280">MRRGSAWVNQRNAWTGFLRTTNCSEHVEVESMAIIQRHVLVPMPMSTLDETYEKEDVQAPPDVLHDKFGLELDDEIIDNITAVMVLNAWWAIRPRRRNVDKAYVATLRDTSTELFDARTECPY</sequence>
<dbReference type="EMBL" id="BEGY01000039">
    <property type="protein sequence ID" value="GAX79167.1"/>
    <property type="molecule type" value="Genomic_DNA"/>
</dbReference>
<gene>
    <name evidence="1" type="ORF">CEUSTIGMA_g6607.t1</name>
</gene>
<keyword evidence="2" id="KW-1185">Reference proteome</keyword>
<proteinExistence type="predicted"/>
<evidence type="ECO:0000313" key="2">
    <source>
        <dbReference type="Proteomes" id="UP000232323"/>
    </source>
</evidence>
<protein>
    <submittedName>
        <fullName evidence="1">Uncharacterized protein</fullName>
    </submittedName>
</protein>
<evidence type="ECO:0000313" key="1">
    <source>
        <dbReference type="EMBL" id="GAX79167.1"/>
    </source>
</evidence>
<organism evidence="1 2">
    <name type="scientific">Chlamydomonas eustigma</name>
    <dbReference type="NCBI Taxonomy" id="1157962"/>
    <lineage>
        <taxon>Eukaryota</taxon>
        <taxon>Viridiplantae</taxon>
        <taxon>Chlorophyta</taxon>
        <taxon>core chlorophytes</taxon>
        <taxon>Chlorophyceae</taxon>
        <taxon>CS clade</taxon>
        <taxon>Chlamydomonadales</taxon>
        <taxon>Chlamydomonadaceae</taxon>
        <taxon>Chlamydomonas</taxon>
    </lineage>
</organism>
<dbReference type="AlphaFoldDB" id="A0A250X7X1"/>
<name>A0A250X7X1_9CHLO</name>